<proteinExistence type="predicted"/>
<name>X1AFY9_9ZZZZ</name>
<sequence length="160" mass="18393">MWARFGVELNAVSKEDNKPLEEKPITYDMSPDEIVSRMMYKEQVSLSPELKLELAPIKTDIKAGKIATQEEFIIYEPQIFGFGLRRSSVAWEFKSTAEKGIWGNKRNLLLIVKTPKKSRVKGRFIFGAEVEVNVGIGKLIRIPYKRKRDKIIDVEYDLSA</sequence>
<protein>
    <submittedName>
        <fullName evidence="1">Uncharacterized protein</fullName>
    </submittedName>
</protein>
<organism evidence="1">
    <name type="scientific">marine sediment metagenome</name>
    <dbReference type="NCBI Taxonomy" id="412755"/>
    <lineage>
        <taxon>unclassified sequences</taxon>
        <taxon>metagenomes</taxon>
        <taxon>ecological metagenomes</taxon>
    </lineage>
</organism>
<accession>X1AFY9</accession>
<gene>
    <name evidence="1" type="ORF">S01H4_07068</name>
</gene>
<comment type="caution">
    <text evidence="1">The sequence shown here is derived from an EMBL/GenBank/DDBJ whole genome shotgun (WGS) entry which is preliminary data.</text>
</comment>
<dbReference type="EMBL" id="BART01002265">
    <property type="protein sequence ID" value="GAG58961.1"/>
    <property type="molecule type" value="Genomic_DNA"/>
</dbReference>
<evidence type="ECO:0000313" key="1">
    <source>
        <dbReference type="EMBL" id="GAG58961.1"/>
    </source>
</evidence>
<dbReference type="AlphaFoldDB" id="X1AFY9"/>
<reference evidence="1" key="1">
    <citation type="journal article" date="2014" name="Front. Microbiol.">
        <title>High frequency of phylogenetically diverse reductive dehalogenase-homologous genes in deep subseafloor sedimentary metagenomes.</title>
        <authorList>
            <person name="Kawai M."/>
            <person name="Futagami T."/>
            <person name="Toyoda A."/>
            <person name="Takaki Y."/>
            <person name="Nishi S."/>
            <person name="Hori S."/>
            <person name="Arai W."/>
            <person name="Tsubouchi T."/>
            <person name="Morono Y."/>
            <person name="Uchiyama I."/>
            <person name="Ito T."/>
            <person name="Fujiyama A."/>
            <person name="Inagaki F."/>
            <person name="Takami H."/>
        </authorList>
    </citation>
    <scope>NUCLEOTIDE SEQUENCE</scope>
    <source>
        <strain evidence="1">Expedition CK06-06</strain>
    </source>
</reference>